<feature type="region of interest" description="Disordered" evidence="1">
    <location>
        <begin position="1689"/>
        <end position="1731"/>
    </location>
</feature>
<evidence type="ECO:0000313" key="2">
    <source>
        <dbReference type="EMBL" id="PVD28757.1"/>
    </source>
</evidence>
<feature type="compositionally biased region" description="Basic and acidic residues" evidence="1">
    <location>
        <begin position="567"/>
        <end position="577"/>
    </location>
</feature>
<feature type="region of interest" description="Disordered" evidence="1">
    <location>
        <begin position="1472"/>
        <end position="1504"/>
    </location>
</feature>
<feature type="compositionally biased region" description="Polar residues" evidence="1">
    <location>
        <begin position="212"/>
        <end position="226"/>
    </location>
</feature>
<gene>
    <name evidence="2" type="ORF">C0Q70_11352</name>
</gene>
<feature type="compositionally biased region" description="Polar residues" evidence="1">
    <location>
        <begin position="1347"/>
        <end position="1356"/>
    </location>
</feature>
<organism evidence="2 3">
    <name type="scientific">Pomacea canaliculata</name>
    <name type="common">Golden apple snail</name>
    <dbReference type="NCBI Taxonomy" id="400727"/>
    <lineage>
        <taxon>Eukaryota</taxon>
        <taxon>Metazoa</taxon>
        <taxon>Spiralia</taxon>
        <taxon>Lophotrochozoa</taxon>
        <taxon>Mollusca</taxon>
        <taxon>Gastropoda</taxon>
        <taxon>Caenogastropoda</taxon>
        <taxon>Architaenioglossa</taxon>
        <taxon>Ampullarioidea</taxon>
        <taxon>Ampullariidae</taxon>
        <taxon>Pomacea</taxon>
    </lineage>
</organism>
<feature type="region of interest" description="Disordered" evidence="1">
    <location>
        <begin position="91"/>
        <end position="111"/>
    </location>
</feature>
<feature type="compositionally biased region" description="Polar residues" evidence="1">
    <location>
        <begin position="1570"/>
        <end position="1595"/>
    </location>
</feature>
<dbReference type="EMBL" id="PZQS01000006">
    <property type="protein sequence ID" value="PVD28757.1"/>
    <property type="molecule type" value="Genomic_DNA"/>
</dbReference>
<feature type="compositionally biased region" description="Polar residues" evidence="1">
    <location>
        <begin position="1411"/>
        <end position="1421"/>
    </location>
</feature>
<protein>
    <submittedName>
        <fullName evidence="2">Uncharacterized protein</fullName>
    </submittedName>
</protein>
<feature type="compositionally biased region" description="Basic and acidic residues" evidence="1">
    <location>
        <begin position="1295"/>
        <end position="1306"/>
    </location>
</feature>
<feature type="region of interest" description="Disordered" evidence="1">
    <location>
        <begin position="1037"/>
        <end position="1063"/>
    </location>
</feature>
<dbReference type="Proteomes" id="UP000245119">
    <property type="component" value="Linkage Group LG6"/>
</dbReference>
<keyword evidence="3" id="KW-1185">Reference proteome</keyword>
<feature type="compositionally biased region" description="Polar residues" evidence="1">
    <location>
        <begin position="1116"/>
        <end position="1127"/>
    </location>
</feature>
<comment type="caution">
    <text evidence="2">The sequence shown here is derived from an EMBL/GenBank/DDBJ whole genome shotgun (WGS) entry which is preliminary data.</text>
</comment>
<feature type="compositionally biased region" description="Basic and acidic residues" evidence="1">
    <location>
        <begin position="1363"/>
        <end position="1378"/>
    </location>
</feature>
<name>A0A2T7P5Q8_POMCA</name>
<feature type="region of interest" description="Disordered" evidence="1">
    <location>
        <begin position="374"/>
        <end position="394"/>
    </location>
</feature>
<feature type="region of interest" description="Disordered" evidence="1">
    <location>
        <begin position="1758"/>
        <end position="1801"/>
    </location>
</feature>
<feature type="compositionally biased region" description="Basic and acidic residues" evidence="1">
    <location>
        <begin position="1711"/>
        <end position="1729"/>
    </location>
</feature>
<sequence length="2356" mass="262684">MRTPTNDEFSLIVKDKAKDRYPTAVNPQESRTYTQVRNKIRPSILKHQDRRHRRLSFAFNSYSPLELMKCAHGGQNRDKVKETGDEDCEEQLRGHGPHHRFKISRGARGQCHDQKDESEELTCLQLADTILGTKSTDWTRCYQLSQAKVRYIDILERSVSYQNDERVGRSPGGGASQSVTSRAGDVARQTSSSSSSSHSLLDQADGDPQEEATLTTRQKVSCSNNVRAADGGGKANETRNVSAEDEKEEKKAFIFPLLHSADKQRSGRAKVTQFTKSTDVTLDKDITLDAYGMLPNNFKKPILKSSQQFPVSSQTDKDFVPGQLATAYNAMQHATSNSVTRKDLQLRVTIIDRFHDGYDAIPAHSFRSQPIDGDPLTHHGTYLSPPPIPSSEKPVSEKTIKEFSKFAKLEATPRRVICKCGKPRGCEQKPPKPFDDSKPIIKALAKTLPKELPSPLLWVILGILAGFIVTVICQITQRAVNHVVQKETAKDTARYILLALKELDLYTAPTSRQRQRQRNLQQRARRALASRHLRPRSSHTMMDCNNLLETRNPENICVQSRLDESTVHAEGEIKDTSDLSLGNTEEDKKMEAEETASPRNSEHSSRYRQGSPDFCDPRMRREDAAKKDDGMEGRLDSSPSLWCLPNSQMPVVDPVWPSGSPWMDSDDYSNAHSVHKLALPSESKGSLCSSLGDEMKGPWVSTSLSFIVYDLDIIEDIPDEVLEVLSCDDRPCALHPHERYHYLGRKVIVQRLPLPDDSTSSTFIPSVDLKVSPFTSVPVQEPATFVQHEHQAANLDTLTSKKLMSDESPSHLLSIDEITFNTDEVRYSDQDLDEADNFLRSSEPFNSTKEFENELSTQNVTLENEETSFFNFLDPDAVSSRLQEGSKTAKEFLTKFENIGSMMTALTEVINFCKGIKEQQKAEESLAQKEVPSDDLRSHENDQKIHKKPLTSIPLKSLDRSFSLEKVSAVKEGLDELSPGIKASTTVVPNKKLYSLQEKSVGVEPTSNVFLGRTKPKLCIPAAKAASADFIGDQMKPAITSSAKTPQVIDDSPRRLRSESKPFDRDALFKDLKEKVAAKGLGRSENEIQESVRNTGTDPPEWEDSDLSLNGERGQNLRTNQSDSTSTFCDFRSSLERAMKWKLPPPPSSSKLHSARQKRDTSGQSQLRTTETDLNDDKDHNIVIVPFGFSVKQKTPEPPSSRGVSPLQSSKDSEENLHRSQESFRSDSLRSLYKVSSREASPTWEVSERGRNSVFSPVGWSNKRSEVSSLFREQNGEKLHESSSQTQTMTSSPKSHTDAESPRVSDTRMNSSPFRSVVENSKVDEHRTMFHAIFDHNPRKRRAAKQNADSFTSNKGKSLKASIGDHHLTSPREKHPSEAIEIPVLYKGTTSGDRSPRSHSAGVRRNDPTDSLHQPYVINTETPDRSEKNFRSNWKLSSSRDQPKSKTLITGKPPLPRDIRASSLYGSRHAHQNSFLTKATSNKSSPVSPRPMSEEESDHDEVAGKDINEELKRRIRGMVKTGKIIQGLIRKKNTGDLNDTSSQQKEEPNTPLPKPRASITVYLEGKKRSGSTSASAHQDKVSCSSNVDNSFSATKTRSDKSQDTPIVYPDLYPVANQDRSDSSQASSGYASVLDREGPVIDILMPVSAGSLCSSGMEKFLKPEAIAVSPADGSDAGDSLSQTNVARPKLSKIPIFSNHHEDNRVQRKAKRKSYDAKEDNKNSDNIEKESPSVVLGTHIFKSGSEQRPMNSEYTSSVKTGLLGQARRNANSVVSESTRWVDSKPQESKDTRRKPPVVGDKKALLTSPRKIPKGSRMKRVSPLIAQKIGLLERTVTENETKASEERREIGKLYECLDTGNSTTNAWAGDVSSISDKEVTNLRIVDKTRRNRQRIRLGANKRVSCLPRLIKDVNSLPKEENFSQNHIACISSNLTMPSPQDQLLCGSFDSGELVDSCTDNLQDSFAESAENMLTKGHPQSKYLPECEERSHLIVDIINGTASLKDIMSSPITNDETAELKAKSRVLASTLQKLQQQLIQRVKKIISKESEKNGDCERTFRRWKSDSDLGFSFPVSSLVQMNKHSKGLFKERDSSRCEETKGCDWPTMSTSLPLEENAFSDVDESFLSQDCSIPDNADSPEMVSIVGFPQANSTVDEDDEDTVTSHGNNCILNGDFEDVRTSMTTPTEGCHLNLSRRHTAHLTSSFDMSDKDGQPEGAHQDVRCGQRSSSVCGPYCDVDNPLDEFMWNVDLPIAGSRDVMAVLPKMAVDLVMWSKDQSDDNEQLTTTVLEESFDDLILHNVIHESRDLRIYGHSSFLELGMAWLLQKTFSKISAKGDNFGIMNISTFDTRIKAIGRNASF</sequence>
<feature type="region of interest" description="Disordered" evidence="1">
    <location>
        <begin position="2201"/>
        <end position="2220"/>
    </location>
</feature>
<feature type="compositionally biased region" description="Basic and acidic residues" evidence="1">
    <location>
        <begin position="1051"/>
        <end position="1063"/>
    </location>
</feature>
<feature type="region of interest" description="Disordered" evidence="1">
    <location>
        <begin position="1080"/>
        <end position="1127"/>
    </location>
</feature>
<evidence type="ECO:0000256" key="1">
    <source>
        <dbReference type="SAM" id="MobiDB-lite"/>
    </source>
</evidence>
<accession>A0A2T7P5Q8</accession>
<feature type="compositionally biased region" description="Basic and acidic residues" evidence="1">
    <location>
        <begin position="1211"/>
        <end position="1228"/>
    </location>
</feature>
<feature type="region of interest" description="Disordered" evidence="1">
    <location>
        <begin position="1532"/>
        <end position="1629"/>
    </location>
</feature>
<feature type="compositionally biased region" description="Polar residues" evidence="1">
    <location>
        <begin position="1766"/>
        <end position="1776"/>
    </location>
</feature>
<feature type="compositionally biased region" description="Basic and acidic residues" evidence="1">
    <location>
        <begin position="1321"/>
        <end position="1337"/>
    </location>
</feature>
<feature type="compositionally biased region" description="Polar residues" evidence="1">
    <location>
        <begin position="1431"/>
        <end position="1448"/>
    </location>
</feature>
<feature type="compositionally biased region" description="Low complexity" evidence="1">
    <location>
        <begin position="1282"/>
        <end position="1292"/>
    </location>
</feature>
<reference evidence="2 3" key="1">
    <citation type="submission" date="2018-04" db="EMBL/GenBank/DDBJ databases">
        <title>The genome of golden apple snail Pomacea canaliculata provides insight into stress tolerance and invasive adaptation.</title>
        <authorList>
            <person name="Liu C."/>
            <person name="Liu B."/>
            <person name="Ren Y."/>
            <person name="Zhang Y."/>
            <person name="Wang H."/>
            <person name="Li S."/>
            <person name="Jiang F."/>
            <person name="Yin L."/>
            <person name="Zhang G."/>
            <person name="Qian W."/>
            <person name="Fan W."/>
        </authorList>
    </citation>
    <scope>NUCLEOTIDE SEQUENCE [LARGE SCALE GENOMIC DNA]</scope>
    <source>
        <strain evidence="2">SZHN2017</strain>
        <tissue evidence="2">Muscle</tissue>
    </source>
</reference>
<feature type="region of interest" description="Disordered" evidence="1">
    <location>
        <begin position="1267"/>
        <end position="1460"/>
    </location>
</feature>
<feature type="compositionally biased region" description="Basic and acidic residues" evidence="1">
    <location>
        <begin position="2204"/>
        <end position="2220"/>
    </location>
</feature>
<proteinExistence type="predicted"/>
<evidence type="ECO:0000313" key="3">
    <source>
        <dbReference type="Proteomes" id="UP000245119"/>
    </source>
</evidence>
<feature type="compositionally biased region" description="Basic and acidic residues" evidence="1">
    <location>
        <begin position="1777"/>
        <end position="1788"/>
    </location>
</feature>
<feature type="compositionally biased region" description="Basic residues" evidence="1">
    <location>
        <begin position="95"/>
        <end position="105"/>
    </location>
</feature>
<feature type="compositionally biased region" description="Polar residues" evidence="1">
    <location>
        <begin position="1472"/>
        <end position="1487"/>
    </location>
</feature>
<feature type="region of interest" description="Disordered" evidence="1">
    <location>
        <begin position="163"/>
        <end position="247"/>
    </location>
</feature>
<feature type="region of interest" description="Disordered" evidence="1">
    <location>
        <begin position="567"/>
        <end position="619"/>
    </location>
</feature>
<feature type="region of interest" description="Disordered" evidence="1">
    <location>
        <begin position="1140"/>
        <end position="1231"/>
    </location>
</feature>